<dbReference type="Proteomes" id="UP000584824">
    <property type="component" value="Unassembled WGS sequence"/>
</dbReference>
<comment type="caution">
    <text evidence="2">The sequence shown here is derived from an EMBL/GenBank/DDBJ whole genome shotgun (WGS) entry which is preliminary data.</text>
</comment>
<evidence type="ECO:0000256" key="1">
    <source>
        <dbReference type="SAM" id="MobiDB-lite"/>
    </source>
</evidence>
<evidence type="ECO:0000313" key="3">
    <source>
        <dbReference type="Proteomes" id="UP000584824"/>
    </source>
</evidence>
<keyword evidence="3" id="KW-1185">Reference proteome</keyword>
<sequence>MLTRRVLARIRKKYETSVSLSQWYAKVKGIGLRVVPDAEGYLTFPNDYSVTESNGGYLGFVGDGIVAGSRGGFSSFAQKWFTPPYDPLAPDVSAQNRASGSNPVQMLRDVLLSFGGRIGDQGAVRVTLYDSAFGTNIFVRPEYSHAVGGVEPQSPDGTFCAMFREDWASGVVLDRSGVDAFPDADYGNKVVSGSFVVPYYDTQVAEASDCYMTIASSDRAIGYHTLPDDPRLRPFIPAGAESLPVLFSRRQVIGSTFARAKNATYFIATIRYDEARKAPDNAAVNGFRNAQASYSWGSVSALCKLSPGNVVTVENILYRHAFYHAPGRYAFTTSDGMERMHVNSRPDGATEADFPPRPRMPHPQNIHSSENVWDTSLEPSNGARLLKMADYMFVHSSGRPINQVLRVRLGLDNQTALTFVTLPENWETWTAFENHGVLLLVEGDNATIHQSIDAAETFRTWVAPSASLYHERAAWSPRAPEVIPV</sequence>
<name>A0A7W6K1C7_9HYPH</name>
<feature type="compositionally biased region" description="Polar residues" evidence="1">
    <location>
        <begin position="365"/>
        <end position="374"/>
    </location>
</feature>
<organism evidence="2 3">
    <name type="scientific">Allorhizobium borbori</name>
    <dbReference type="NCBI Taxonomy" id="485907"/>
    <lineage>
        <taxon>Bacteria</taxon>
        <taxon>Pseudomonadati</taxon>
        <taxon>Pseudomonadota</taxon>
        <taxon>Alphaproteobacteria</taxon>
        <taxon>Hyphomicrobiales</taxon>
        <taxon>Rhizobiaceae</taxon>
        <taxon>Rhizobium/Agrobacterium group</taxon>
        <taxon>Allorhizobium</taxon>
    </lineage>
</organism>
<proteinExistence type="predicted"/>
<gene>
    <name evidence="2" type="ORF">GGQ66_000941</name>
</gene>
<reference evidence="2 3" key="1">
    <citation type="submission" date="2020-08" db="EMBL/GenBank/DDBJ databases">
        <title>Genomic Encyclopedia of Type Strains, Phase IV (KMG-IV): sequencing the most valuable type-strain genomes for metagenomic binning, comparative biology and taxonomic classification.</title>
        <authorList>
            <person name="Goeker M."/>
        </authorList>
    </citation>
    <scope>NUCLEOTIDE SEQUENCE [LARGE SCALE GENOMIC DNA]</scope>
    <source>
        <strain evidence="2 3">DSM 26385</strain>
    </source>
</reference>
<protein>
    <submittedName>
        <fullName evidence="2">Uncharacterized protein</fullName>
    </submittedName>
</protein>
<dbReference type="AlphaFoldDB" id="A0A7W6K1C7"/>
<evidence type="ECO:0000313" key="2">
    <source>
        <dbReference type="EMBL" id="MBB4102406.1"/>
    </source>
</evidence>
<accession>A0A7W6K1C7</accession>
<dbReference type="RefSeq" id="WP_183789942.1">
    <property type="nucleotide sequence ID" value="NZ_JACIDU010000003.1"/>
</dbReference>
<dbReference type="EMBL" id="JACIDU010000003">
    <property type="protein sequence ID" value="MBB4102406.1"/>
    <property type="molecule type" value="Genomic_DNA"/>
</dbReference>
<feature type="region of interest" description="Disordered" evidence="1">
    <location>
        <begin position="345"/>
        <end position="374"/>
    </location>
</feature>